<dbReference type="GO" id="GO:0045152">
    <property type="term" value="F:antisigma factor binding"/>
    <property type="evidence" value="ECO:0007669"/>
    <property type="project" value="TreeGrafter"/>
</dbReference>
<gene>
    <name evidence="8" type="ORF">SAMN04487960_107173</name>
</gene>
<dbReference type="PANTHER" id="PTHR38782:SF1">
    <property type="entry name" value="SIGMA-E FACTOR REGULATORY PROTEIN RSEB"/>
    <property type="match status" value="1"/>
</dbReference>
<dbReference type="Gene3D" id="3.30.200.100">
    <property type="entry name" value="MucB/RseB, C-terminal domain"/>
    <property type="match status" value="1"/>
</dbReference>
<feature type="domain" description="MucB/RseB C-terminal" evidence="7">
    <location>
        <begin position="228"/>
        <end position="319"/>
    </location>
</feature>
<keyword evidence="9" id="KW-1185">Reference proteome</keyword>
<dbReference type="InterPro" id="IPR005588">
    <property type="entry name" value="MucB_RseB"/>
</dbReference>
<dbReference type="GO" id="GO:0030288">
    <property type="term" value="C:outer membrane-bounded periplasmic space"/>
    <property type="evidence" value="ECO:0007669"/>
    <property type="project" value="TreeGrafter"/>
</dbReference>
<dbReference type="Pfam" id="PF17188">
    <property type="entry name" value="MucB_RseB_C"/>
    <property type="match status" value="1"/>
</dbReference>
<organism evidence="8 9">
    <name type="scientific">Marinobacter mobilis</name>
    <dbReference type="NCBI Taxonomy" id="488533"/>
    <lineage>
        <taxon>Bacteria</taxon>
        <taxon>Pseudomonadati</taxon>
        <taxon>Pseudomonadota</taxon>
        <taxon>Gammaproteobacteria</taxon>
        <taxon>Pseudomonadales</taxon>
        <taxon>Marinobacteraceae</taxon>
        <taxon>Marinobacter</taxon>
    </lineage>
</organism>
<protein>
    <submittedName>
        <fullName evidence="8">Sigma E regulatory protein, MucB/RseB</fullName>
    </submittedName>
</protein>
<evidence type="ECO:0000256" key="3">
    <source>
        <dbReference type="ARBA" id="ARBA00022729"/>
    </source>
</evidence>
<dbReference type="RefSeq" id="WP_245726021.1">
    <property type="nucleotide sequence ID" value="NZ_FNNE01000007.1"/>
</dbReference>
<feature type="chain" id="PRO_5011765103" evidence="5">
    <location>
        <begin position="27"/>
        <end position="332"/>
    </location>
</feature>
<dbReference type="STRING" id="488533.SAMN04487960_107173"/>
<evidence type="ECO:0000256" key="5">
    <source>
        <dbReference type="SAM" id="SignalP"/>
    </source>
</evidence>
<dbReference type="PANTHER" id="PTHR38782">
    <property type="match status" value="1"/>
</dbReference>
<name>A0A1H3A2R4_9GAMM</name>
<evidence type="ECO:0000259" key="6">
    <source>
        <dbReference type="Pfam" id="PF03888"/>
    </source>
</evidence>
<comment type="subcellular location">
    <subcellularLocation>
        <location evidence="1">Periplasm</location>
    </subcellularLocation>
</comment>
<dbReference type="Proteomes" id="UP000199675">
    <property type="component" value="Unassembled WGS sequence"/>
</dbReference>
<accession>A0A1H3A2R4</accession>
<reference evidence="8 9" key="1">
    <citation type="submission" date="2016-10" db="EMBL/GenBank/DDBJ databases">
        <authorList>
            <person name="de Groot N.N."/>
        </authorList>
    </citation>
    <scope>NUCLEOTIDE SEQUENCE [LARGE SCALE GENOMIC DNA]</scope>
    <source>
        <strain evidence="8 9">CGMCC 1.7059</strain>
    </source>
</reference>
<dbReference type="GO" id="GO:0032885">
    <property type="term" value="P:regulation of polysaccharide biosynthetic process"/>
    <property type="evidence" value="ECO:0007669"/>
    <property type="project" value="TreeGrafter"/>
</dbReference>
<dbReference type="InterPro" id="IPR033434">
    <property type="entry name" value="MucB/RseB_N"/>
</dbReference>
<feature type="domain" description="MucB/RseB N-terminal" evidence="6">
    <location>
        <begin position="30"/>
        <end position="203"/>
    </location>
</feature>
<proteinExistence type="inferred from homology"/>
<feature type="signal peptide" evidence="5">
    <location>
        <begin position="1"/>
        <end position="26"/>
    </location>
</feature>
<dbReference type="InterPro" id="IPR033436">
    <property type="entry name" value="MucB/RseB_C"/>
</dbReference>
<keyword evidence="3 5" id="KW-0732">Signal</keyword>
<dbReference type="CDD" id="cd16327">
    <property type="entry name" value="RseB"/>
    <property type="match status" value="1"/>
</dbReference>
<evidence type="ECO:0000256" key="2">
    <source>
        <dbReference type="ARBA" id="ARBA00008150"/>
    </source>
</evidence>
<dbReference type="AlphaFoldDB" id="A0A1H3A2R4"/>
<evidence type="ECO:0000256" key="1">
    <source>
        <dbReference type="ARBA" id="ARBA00004418"/>
    </source>
</evidence>
<dbReference type="Gene3D" id="2.50.20.10">
    <property type="entry name" value="Lipoprotein localisation LolA/LolB/LppX"/>
    <property type="match status" value="1"/>
</dbReference>
<dbReference type="EMBL" id="FNNE01000007">
    <property type="protein sequence ID" value="SDX24062.1"/>
    <property type="molecule type" value="Genomic_DNA"/>
</dbReference>
<evidence type="ECO:0000313" key="8">
    <source>
        <dbReference type="EMBL" id="SDX24062.1"/>
    </source>
</evidence>
<sequence length="332" mass="36149">MKWPARKFTVTALVVWLLAMAGPVRAEETAEEWLARLGPALNMTTYRGVMAYTRGDQVSAMRVAHRYQNGHVEERLVQLDGASGEFVRKGAEVICVLPDRGRVQLEPVMPSGPFAEAFANRLVPDNPWYRPELLGDDRVAGYPAKVLALNARDSRRYSYRLWLEYQSGLLLKSHVRSASGEVLESFQFTDLEITDTLPDSEFEVRGNGREIAALLASESGEPAVKPMPSGWQLGWMPEGFVPAAVPRVGRGPAMAFSDGLSAFSVFVEPVGGLNMPTGASRIGATTAYMHRLVANDEVYLVTVVGEIPPETAMQVAQSVTVGDTASVGVVQP</sequence>
<dbReference type="Pfam" id="PF03888">
    <property type="entry name" value="MucB_RseB"/>
    <property type="match status" value="1"/>
</dbReference>
<dbReference type="InterPro" id="IPR038484">
    <property type="entry name" value="MucB/RseB_C_sf"/>
</dbReference>
<keyword evidence="4" id="KW-0574">Periplasm</keyword>
<comment type="similarity">
    <text evidence="2">Belongs to the RseB family.</text>
</comment>
<evidence type="ECO:0000259" key="7">
    <source>
        <dbReference type="Pfam" id="PF17188"/>
    </source>
</evidence>
<evidence type="ECO:0000256" key="4">
    <source>
        <dbReference type="ARBA" id="ARBA00022764"/>
    </source>
</evidence>
<evidence type="ECO:0000313" key="9">
    <source>
        <dbReference type="Proteomes" id="UP000199675"/>
    </source>
</evidence>
<dbReference type="PIRSF" id="PIRSF005427">
    <property type="entry name" value="RseB"/>
    <property type="match status" value="1"/>
</dbReference>